<keyword evidence="4" id="KW-0238">DNA-binding</keyword>
<dbReference type="InterPro" id="IPR001005">
    <property type="entry name" value="SANT/Myb"/>
</dbReference>
<evidence type="ECO:0000256" key="1">
    <source>
        <dbReference type="ARBA" id="ARBA00004123"/>
    </source>
</evidence>
<evidence type="ECO:0000256" key="7">
    <source>
        <dbReference type="SAM" id="MobiDB-lite"/>
    </source>
</evidence>
<dbReference type="PROSITE" id="PS50090">
    <property type="entry name" value="MYB_LIKE"/>
    <property type="match status" value="2"/>
</dbReference>
<dbReference type="SMART" id="SM00717">
    <property type="entry name" value="SANT"/>
    <property type="match status" value="2"/>
</dbReference>
<gene>
    <name evidence="12" type="ORF">AXG93_4620s1950</name>
    <name evidence="11" type="ORF">Mp_6g04830</name>
</gene>
<keyword evidence="13" id="KW-1185">Reference proteome</keyword>
<evidence type="ECO:0000256" key="6">
    <source>
        <dbReference type="ARBA" id="ARBA00023242"/>
    </source>
</evidence>
<feature type="domain" description="Myb-like" evidence="9">
    <location>
        <begin position="91"/>
        <end position="141"/>
    </location>
</feature>
<evidence type="ECO:0000313" key="13">
    <source>
        <dbReference type="Proteomes" id="UP000077202"/>
    </source>
</evidence>
<reference evidence="12 13" key="1">
    <citation type="submission" date="2016-03" db="EMBL/GenBank/DDBJ databases">
        <title>Mechanisms controlling the formation of the plant cell surface in tip-growing cells are functionally conserved among land plants.</title>
        <authorList>
            <person name="Honkanen S."/>
            <person name="Jones V.A."/>
            <person name="Morieri G."/>
            <person name="Champion C."/>
            <person name="Hetherington A.J."/>
            <person name="Kelly S."/>
            <person name="Saint-Marcoux D."/>
            <person name="Proust H."/>
            <person name="Prescott H."/>
            <person name="Dolan L."/>
        </authorList>
    </citation>
    <scope>NUCLEOTIDE SEQUENCE [LARGE SCALE GENOMIC DNA]</scope>
    <source>
        <strain evidence="13">cv. Tak-1 and cv. Tak-2</strain>
        <tissue evidence="12">Whole gametophyte</tissue>
    </source>
</reference>
<dbReference type="FunFam" id="1.10.10.60:FF:000015">
    <property type="entry name" value="Transcription factor RAX3"/>
    <property type="match status" value="1"/>
</dbReference>
<dbReference type="Pfam" id="PF00249">
    <property type="entry name" value="Myb_DNA-binding"/>
    <property type="match status" value="2"/>
</dbReference>
<reference evidence="11" key="2">
    <citation type="journal article" date="2019" name="Curr. Biol.">
        <title>Chromatin organization in early land plants reveals an ancestral association between H3K27me3, transposons, and constitutive heterochromatin.</title>
        <authorList>
            <person name="Montgomery S.A."/>
            <person name="Tanizawa Y."/>
            <person name="Galik B."/>
            <person name="Wang N."/>
            <person name="Ito T."/>
            <person name="Mochizuki T."/>
            <person name="Akimcheva S."/>
            <person name="Bowman J."/>
            <person name="Cognat V."/>
            <person name="Drouard L."/>
            <person name="Ekker H."/>
            <person name="Houng S."/>
            <person name="Kohchi T."/>
            <person name="Lin S."/>
            <person name="Liu L.D."/>
            <person name="Nakamura Y."/>
            <person name="Valeeva L.R."/>
            <person name="Shakirov E.V."/>
            <person name="Shippen D.E."/>
            <person name="Wei W."/>
            <person name="Yagura M."/>
            <person name="Yamaoka S."/>
            <person name="Yamato K.T."/>
            <person name="Liu C."/>
            <person name="Berger F."/>
        </authorList>
    </citation>
    <scope>NUCLEOTIDE SEQUENCE [LARGE SCALE GENOMIC DNA]</scope>
    <source>
        <strain evidence="11">Tak-1</strain>
    </source>
</reference>
<name>A0A176VX48_MARPO</name>
<sequence>MQPLPTKQPSAATFVAVIFLALVAPFVAMGRAPCCDKANVKKGPWSPEEDAKLKSFIEHNGTGGNWITLPSKAGLKRCGKSCRLRWINYLRPDIKHGSFTEEEEKTIYRLHAQIGSRWSLIAAQLPGRTDNDIKNYWNTRLKKKLLERASNMWCGRPHHSFQIYPMNQPANDQMSNAVGREGLLNSQFLHAQAYYQYVQQQQPQYYLPQQQQQPQPIQDPSQTVQLPTVLQHQLHMRSIKNELVDEHQQQQAPTGGVVESERLRDIESSLRSIVDESSSRTFDARRAFQRLHCLSNRLPANGNPMSPAAVATSHHNTSPTSSCSNLSSDRNSFGVQQIADSAFSDSGYTMYEDPAAREPSTTMLNTSILGSASQQQVASLPDTSTPESLLSTSRFEDGVFDDLSMYNRSQDLSEVAVVDRALGTGGVKEESHQASGGGSADWWANMDLVAPPGPLNQKSTVLAANSMMRWSIPTPRCGAENIYNSPQAQLTSQSHGTQPLDGMNSYSDSFLSKLIS</sequence>
<feature type="domain" description="Myb-like" evidence="9">
    <location>
        <begin position="37"/>
        <end position="90"/>
    </location>
</feature>
<dbReference type="PROSITE" id="PS51294">
    <property type="entry name" value="HTH_MYB"/>
    <property type="match status" value="2"/>
</dbReference>
<evidence type="ECO:0000256" key="4">
    <source>
        <dbReference type="ARBA" id="ARBA00023125"/>
    </source>
</evidence>
<dbReference type="Proteomes" id="UP001162541">
    <property type="component" value="Chromosome 6"/>
</dbReference>
<dbReference type="PANTHER" id="PTHR48000">
    <property type="entry name" value="OS09G0431300 PROTEIN"/>
    <property type="match status" value="1"/>
</dbReference>
<evidence type="ECO:0000259" key="9">
    <source>
        <dbReference type="PROSITE" id="PS50090"/>
    </source>
</evidence>
<evidence type="ECO:0000259" key="10">
    <source>
        <dbReference type="PROSITE" id="PS51294"/>
    </source>
</evidence>
<keyword evidence="3" id="KW-0805">Transcription regulation</keyword>
<feature type="chain" id="PRO_5042333752" evidence="8">
    <location>
        <begin position="31"/>
        <end position="516"/>
    </location>
</feature>
<dbReference type="GO" id="GO:0003677">
    <property type="term" value="F:DNA binding"/>
    <property type="evidence" value="ECO:0007669"/>
    <property type="project" value="UniProtKB-KW"/>
</dbReference>
<feature type="domain" description="HTH myb-type" evidence="10">
    <location>
        <begin position="37"/>
        <end position="90"/>
    </location>
</feature>
<dbReference type="Gene3D" id="1.10.10.60">
    <property type="entry name" value="Homeodomain-like"/>
    <property type="match status" value="2"/>
</dbReference>
<evidence type="ECO:0000256" key="8">
    <source>
        <dbReference type="SAM" id="SignalP"/>
    </source>
</evidence>
<evidence type="ECO:0000313" key="11">
    <source>
        <dbReference type="EMBL" id="BBN13593.1"/>
    </source>
</evidence>
<reference evidence="14" key="3">
    <citation type="journal article" date="2020" name="Curr. Biol.">
        <title>Chromatin organization in early land plants reveals an ancestral association between H3K27me3, transposons, and constitutive heterochromatin.</title>
        <authorList>
            <person name="Montgomery S.A."/>
            <person name="Tanizawa Y."/>
            <person name="Galik B."/>
            <person name="Wang N."/>
            <person name="Ito T."/>
            <person name="Mochizuki T."/>
            <person name="Akimcheva S."/>
            <person name="Bowman J.L."/>
            <person name="Cognat V."/>
            <person name="Marechal-Drouard L."/>
            <person name="Ekker H."/>
            <person name="Hong S.F."/>
            <person name="Kohchi T."/>
            <person name="Lin S.S."/>
            <person name="Liu L.D."/>
            <person name="Nakamura Y."/>
            <person name="Valeeva L.R."/>
            <person name="Shakirov E.V."/>
            <person name="Shippen D.E."/>
            <person name="Wei W.L."/>
            <person name="Yagura M."/>
            <person name="Yamaoka S."/>
            <person name="Yamato K.T."/>
            <person name="Liu C."/>
            <person name="Berger F."/>
        </authorList>
    </citation>
    <scope>NUCLEOTIDE SEQUENCE [LARGE SCALE GENOMIC DNA]</scope>
    <source>
        <strain evidence="14">Tak-1</strain>
    </source>
</reference>
<feature type="region of interest" description="Disordered" evidence="7">
    <location>
        <begin position="297"/>
        <end position="329"/>
    </location>
</feature>
<keyword evidence="8" id="KW-0732">Signal</keyword>
<evidence type="ECO:0000256" key="2">
    <source>
        <dbReference type="ARBA" id="ARBA00022737"/>
    </source>
</evidence>
<keyword evidence="2" id="KW-0677">Repeat</keyword>
<dbReference type="Proteomes" id="UP000077202">
    <property type="component" value="Unassembled WGS sequence"/>
</dbReference>
<dbReference type="InterPro" id="IPR017930">
    <property type="entry name" value="Myb_dom"/>
</dbReference>
<feature type="compositionally biased region" description="Low complexity" evidence="7">
    <location>
        <begin position="316"/>
        <end position="329"/>
    </location>
</feature>
<evidence type="ECO:0000313" key="14">
    <source>
        <dbReference type="Proteomes" id="UP001162541"/>
    </source>
</evidence>
<comment type="subcellular location">
    <subcellularLocation>
        <location evidence="1">Nucleus</location>
    </subcellularLocation>
</comment>
<protein>
    <submittedName>
        <fullName evidence="12">Uncharacterized protein</fullName>
    </submittedName>
</protein>
<dbReference type="AlphaFoldDB" id="A0A176VX48"/>
<keyword evidence="5" id="KW-0804">Transcription</keyword>
<accession>A0A176VX48</accession>
<dbReference type="InterPro" id="IPR009057">
    <property type="entry name" value="Homeodomain-like_sf"/>
</dbReference>
<dbReference type="SUPFAM" id="SSF46689">
    <property type="entry name" value="Homeodomain-like"/>
    <property type="match status" value="1"/>
</dbReference>
<evidence type="ECO:0000313" key="12">
    <source>
        <dbReference type="EMBL" id="OAE25380.1"/>
    </source>
</evidence>
<evidence type="ECO:0000256" key="3">
    <source>
        <dbReference type="ARBA" id="ARBA00023015"/>
    </source>
</evidence>
<evidence type="ECO:0000256" key="5">
    <source>
        <dbReference type="ARBA" id="ARBA00023163"/>
    </source>
</evidence>
<proteinExistence type="predicted"/>
<keyword evidence="6" id="KW-0539">Nucleus</keyword>
<organism evidence="12 13">
    <name type="scientific">Marchantia polymorpha subsp. ruderalis</name>
    <dbReference type="NCBI Taxonomy" id="1480154"/>
    <lineage>
        <taxon>Eukaryota</taxon>
        <taxon>Viridiplantae</taxon>
        <taxon>Streptophyta</taxon>
        <taxon>Embryophyta</taxon>
        <taxon>Marchantiophyta</taxon>
        <taxon>Marchantiopsida</taxon>
        <taxon>Marchantiidae</taxon>
        <taxon>Marchantiales</taxon>
        <taxon>Marchantiaceae</taxon>
        <taxon>Marchantia</taxon>
    </lineage>
</organism>
<dbReference type="PANTHER" id="PTHR48000:SF46">
    <property type="entry name" value="TRANSCRIPTION FACTOR MYB36"/>
    <property type="match status" value="1"/>
</dbReference>
<dbReference type="EMBL" id="AP019871">
    <property type="protein sequence ID" value="BBN13593.1"/>
    <property type="molecule type" value="Genomic_DNA"/>
</dbReference>
<feature type="signal peptide" evidence="8">
    <location>
        <begin position="1"/>
        <end position="30"/>
    </location>
</feature>
<dbReference type="GO" id="GO:0005634">
    <property type="term" value="C:nucleus"/>
    <property type="evidence" value="ECO:0007669"/>
    <property type="project" value="UniProtKB-SubCell"/>
</dbReference>
<dbReference type="CDD" id="cd00167">
    <property type="entry name" value="SANT"/>
    <property type="match status" value="2"/>
</dbReference>
<feature type="domain" description="HTH myb-type" evidence="10">
    <location>
        <begin position="91"/>
        <end position="145"/>
    </location>
</feature>
<dbReference type="EMBL" id="LVLJ01002341">
    <property type="protein sequence ID" value="OAE25380.1"/>
    <property type="molecule type" value="Genomic_DNA"/>
</dbReference>